<dbReference type="EMBL" id="VSIY01000003">
    <property type="protein sequence ID" value="TYB82848.1"/>
    <property type="molecule type" value="Genomic_DNA"/>
</dbReference>
<evidence type="ECO:0000256" key="3">
    <source>
        <dbReference type="ARBA" id="ARBA00022679"/>
    </source>
</evidence>
<proteinExistence type="inferred from homology"/>
<dbReference type="EC" id="2.3.2.30" evidence="7"/>
<keyword evidence="2" id="KW-0444">Lipid biosynthesis</keyword>
<comment type="catalytic activity">
    <reaction evidence="10">
        <text>a (3R)-hydroxyacyl-[ACP] + L-ornithine = a lyso-ornithine lipid + holo-[ACP] + H(+)</text>
        <dbReference type="Rhea" id="RHEA:20633"/>
        <dbReference type="Rhea" id="RHEA-COMP:9685"/>
        <dbReference type="Rhea" id="RHEA-COMP:9945"/>
        <dbReference type="ChEBI" id="CHEBI:15378"/>
        <dbReference type="ChEBI" id="CHEBI:46911"/>
        <dbReference type="ChEBI" id="CHEBI:64479"/>
        <dbReference type="ChEBI" id="CHEBI:78827"/>
        <dbReference type="ChEBI" id="CHEBI:138482"/>
        <dbReference type="EC" id="2.3.2.30"/>
    </reaction>
    <physiologicalReaction direction="left-to-right" evidence="10">
        <dbReference type="Rhea" id="RHEA:20634"/>
    </physiologicalReaction>
</comment>
<evidence type="ECO:0000256" key="7">
    <source>
        <dbReference type="ARBA" id="ARBA00039058"/>
    </source>
</evidence>
<organism evidence="11 12">
    <name type="scientific">Maritimibacter fusiformis</name>
    <dbReference type="NCBI Taxonomy" id="2603819"/>
    <lineage>
        <taxon>Bacteria</taxon>
        <taxon>Pseudomonadati</taxon>
        <taxon>Pseudomonadota</taxon>
        <taxon>Alphaproteobacteria</taxon>
        <taxon>Rhodobacterales</taxon>
        <taxon>Roseobacteraceae</taxon>
        <taxon>Maritimibacter</taxon>
    </lineage>
</organism>
<comment type="function">
    <text evidence="9">Catalyzes the first step in the biosynthesis of ornithine lipids, which are phosphorus-free membrane lipids. Catalyzes the 3-hydroxyacyl-acyl carrier protein-dependent acylation of ornithine to form lyso-ornithine lipid (LOL).</text>
</comment>
<dbReference type="PANTHER" id="PTHR37323">
    <property type="entry name" value="GCN5-RELATED N-ACETYLTRANSFERASE"/>
    <property type="match status" value="1"/>
</dbReference>
<evidence type="ECO:0000256" key="8">
    <source>
        <dbReference type="ARBA" id="ARBA00039866"/>
    </source>
</evidence>
<gene>
    <name evidence="11" type="ORF">FVF75_01285</name>
</gene>
<sequence>MLKPDPEFEICLATDEADILAGQRLRYDVFIDELGGDGPLVDHAARLERDEFDPYFDHLLLRDKARPGAPAVGVYRLMRDDQMPAAGRYYSEAEYDLTALKSSGRKLMELGRSCVHPDYRGGEALKRLWQGLLDYTLTHGIEVMFGVASFHGTNIDALKLPLSYLHHEHLAPPELRTRALAPHYHRMDLMPRDAIDQKAAMRQMPALIKAYLRLGGTVGEGAFVDRPFNTTDVCIIVDLDQVPARTREMFGRGLRG</sequence>
<keyword evidence="4" id="KW-0443">Lipid metabolism</keyword>
<name>A0A5D0RQA6_9RHOB</name>
<dbReference type="GO" id="GO:0043810">
    <property type="term" value="F:ornithine-acyl [acyl carrier protein] N-acyltransferase activity"/>
    <property type="evidence" value="ECO:0007669"/>
    <property type="project" value="UniProtKB-EC"/>
</dbReference>
<reference evidence="11 12" key="1">
    <citation type="submission" date="2019-08" db="EMBL/GenBank/DDBJ databases">
        <title>Identification of a novel species of the genus Boseongicola.</title>
        <authorList>
            <person name="Zhang X.-Q."/>
        </authorList>
    </citation>
    <scope>NUCLEOTIDE SEQUENCE [LARGE SCALE GENOMIC DNA]</scope>
    <source>
        <strain evidence="11 12">HY14</strain>
    </source>
</reference>
<evidence type="ECO:0000313" key="12">
    <source>
        <dbReference type="Proteomes" id="UP000322080"/>
    </source>
</evidence>
<comment type="pathway">
    <text evidence="1">Lipid metabolism.</text>
</comment>
<evidence type="ECO:0000256" key="1">
    <source>
        <dbReference type="ARBA" id="ARBA00005189"/>
    </source>
</evidence>
<dbReference type="Gene3D" id="3.40.630.30">
    <property type="match status" value="1"/>
</dbReference>
<dbReference type="Proteomes" id="UP000322080">
    <property type="component" value="Unassembled WGS sequence"/>
</dbReference>
<evidence type="ECO:0000256" key="6">
    <source>
        <dbReference type="ARBA" id="ARBA00038095"/>
    </source>
</evidence>
<protein>
    <recommendedName>
        <fullName evidence="8">L-ornithine N(alpha)-acyltransferase</fullName>
        <ecNumber evidence="7">2.3.2.30</ecNumber>
    </recommendedName>
</protein>
<comment type="similarity">
    <text evidence="6">Belongs to the acetyltransferase family. OlsB subfamily.</text>
</comment>
<evidence type="ECO:0000256" key="2">
    <source>
        <dbReference type="ARBA" id="ARBA00022516"/>
    </source>
</evidence>
<comment type="caution">
    <text evidence="11">The sequence shown here is derived from an EMBL/GenBank/DDBJ whole genome shotgun (WGS) entry which is preliminary data.</text>
</comment>
<dbReference type="AlphaFoldDB" id="A0A5D0RQA6"/>
<dbReference type="SUPFAM" id="SSF55729">
    <property type="entry name" value="Acyl-CoA N-acyltransferases (Nat)"/>
    <property type="match status" value="1"/>
</dbReference>
<keyword evidence="3 11" id="KW-0808">Transferase</keyword>
<dbReference type="InterPro" id="IPR052351">
    <property type="entry name" value="Ornithine_N-alpha-AT"/>
</dbReference>
<evidence type="ECO:0000256" key="4">
    <source>
        <dbReference type="ARBA" id="ARBA00023098"/>
    </source>
</evidence>
<dbReference type="Pfam" id="PF13444">
    <property type="entry name" value="Acetyltransf_5"/>
    <property type="match status" value="1"/>
</dbReference>
<dbReference type="PANTHER" id="PTHR37323:SF1">
    <property type="entry name" value="L-ORNITHINE N(ALPHA)-ACYLTRANSFERASE"/>
    <property type="match status" value="1"/>
</dbReference>
<evidence type="ECO:0000256" key="9">
    <source>
        <dbReference type="ARBA" id="ARBA00045724"/>
    </source>
</evidence>
<dbReference type="GO" id="GO:0006629">
    <property type="term" value="P:lipid metabolic process"/>
    <property type="evidence" value="ECO:0007669"/>
    <property type="project" value="UniProtKB-KW"/>
</dbReference>
<keyword evidence="12" id="KW-1185">Reference proteome</keyword>
<evidence type="ECO:0000313" key="11">
    <source>
        <dbReference type="EMBL" id="TYB82848.1"/>
    </source>
</evidence>
<accession>A0A5D0RQA6</accession>
<dbReference type="InterPro" id="IPR016181">
    <property type="entry name" value="Acyl_CoA_acyltransferase"/>
</dbReference>
<keyword evidence="5" id="KW-0012">Acyltransferase</keyword>
<evidence type="ECO:0000256" key="5">
    <source>
        <dbReference type="ARBA" id="ARBA00023315"/>
    </source>
</evidence>
<dbReference type="RefSeq" id="WP_148375939.1">
    <property type="nucleotide sequence ID" value="NZ_VSIY01000003.1"/>
</dbReference>
<evidence type="ECO:0000256" key="10">
    <source>
        <dbReference type="ARBA" id="ARBA00047785"/>
    </source>
</evidence>